<dbReference type="Gene3D" id="3.40.630.190">
    <property type="entry name" value="LCP protein"/>
    <property type="match status" value="1"/>
</dbReference>
<keyword evidence="2 6" id="KW-0812">Transmembrane</keyword>
<dbReference type="STRING" id="1601833.SAMN05518684_12521"/>
<evidence type="ECO:0000256" key="1">
    <source>
        <dbReference type="ARBA" id="ARBA00006068"/>
    </source>
</evidence>
<reference evidence="9" key="1">
    <citation type="submission" date="2016-10" db="EMBL/GenBank/DDBJ databases">
        <authorList>
            <person name="Varghese N."/>
            <person name="Submissions S."/>
        </authorList>
    </citation>
    <scope>NUCLEOTIDE SEQUENCE [LARGE SCALE GENOMIC DNA]</scope>
    <source>
        <strain evidence="9">S9</strain>
    </source>
</reference>
<keyword evidence="9" id="KW-1185">Reference proteome</keyword>
<evidence type="ECO:0000256" key="6">
    <source>
        <dbReference type="SAM" id="Phobius"/>
    </source>
</evidence>
<evidence type="ECO:0000259" key="7">
    <source>
        <dbReference type="Pfam" id="PF03816"/>
    </source>
</evidence>
<dbReference type="Proteomes" id="UP000198571">
    <property type="component" value="Unassembled WGS sequence"/>
</dbReference>
<dbReference type="Pfam" id="PF03816">
    <property type="entry name" value="LytR_cpsA_psr"/>
    <property type="match status" value="1"/>
</dbReference>
<evidence type="ECO:0000313" key="8">
    <source>
        <dbReference type="EMBL" id="SES41299.1"/>
    </source>
</evidence>
<evidence type="ECO:0000256" key="5">
    <source>
        <dbReference type="SAM" id="MobiDB-lite"/>
    </source>
</evidence>
<dbReference type="NCBIfam" id="TIGR00350">
    <property type="entry name" value="lytR_cpsA_psr"/>
    <property type="match status" value="1"/>
</dbReference>
<dbReference type="InterPro" id="IPR050922">
    <property type="entry name" value="LytR/CpsA/Psr_CW_biosynth"/>
</dbReference>
<evidence type="ECO:0000256" key="2">
    <source>
        <dbReference type="ARBA" id="ARBA00022692"/>
    </source>
</evidence>
<organism evidence="8 9">
    <name type="scientific">Salipaludibacillus aurantiacus</name>
    <dbReference type="NCBI Taxonomy" id="1601833"/>
    <lineage>
        <taxon>Bacteria</taxon>
        <taxon>Bacillati</taxon>
        <taxon>Bacillota</taxon>
        <taxon>Bacilli</taxon>
        <taxon>Bacillales</taxon>
        <taxon>Bacillaceae</taxon>
    </lineage>
</organism>
<feature type="domain" description="Cell envelope-related transcriptional attenuator" evidence="7">
    <location>
        <begin position="93"/>
        <end position="242"/>
    </location>
</feature>
<dbReference type="GO" id="GO:0071555">
    <property type="term" value="P:cell wall organization"/>
    <property type="evidence" value="ECO:0007669"/>
    <property type="project" value="UniProtKB-KW"/>
</dbReference>
<name>A0A1H9X5E9_9BACI</name>
<feature type="region of interest" description="Disordered" evidence="5">
    <location>
        <begin position="320"/>
        <end position="350"/>
    </location>
</feature>
<dbReference type="PANTHER" id="PTHR33392">
    <property type="entry name" value="POLYISOPRENYL-TEICHOIC ACID--PEPTIDOGLYCAN TEICHOIC ACID TRANSFERASE TAGU"/>
    <property type="match status" value="1"/>
</dbReference>
<protein>
    <submittedName>
        <fullName evidence="8">Cell envelope-related function transcriptional attenuator common domain-containing protein</fullName>
    </submittedName>
</protein>
<proteinExistence type="inferred from homology"/>
<keyword evidence="3" id="KW-0735">Signal-anchor</keyword>
<keyword evidence="6" id="KW-0472">Membrane</keyword>
<sequence length="350" mass="39189">MALSRVDSRQKKTKKPRSFLKIALFTFLGVLIVAGSAVGYMIHQIMDVTSSAQQDLERGDRSEYREEVVNPDIDPVSVLFLGLDTRDGDLSGRTDAMVLVTFNPDEGTVKMLNIPRDTRVNIAGRYEQDKINHAHAFGGVDMTMDTVEQFLDIPVDYFVSLNFDAFMEIVDELNGIKIDSPMAFTETDNATYGTLTIQEGEQIVNGEKALAYVRMRKHDPQGDIGRGERQKEVIASIINEMATFSSITNFNSLMDTVERNLNTNATFNNIVSMHSYASELDNIESLSYDGTAITDNGIYYYQPDEQSVAETSQRLQKHLGIIEETESDYASASDSKEKEAEEEEQSEPVH</sequence>
<gene>
    <name evidence="8" type="ORF">SAMN05518684_12521</name>
</gene>
<dbReference type="RefSeq" id="WP_093055923.1">
    <property type="nucleotide sequence ID" value="NZ_FOGT01000025.1"/>
</dbReference>
<evidence type="ECO:0000313" key="9">
    <source>
        <dbReference type="Proteomes" id="UP000198571"/>
    </source>
</evidence>
<keyword evidence="4 6" id="KW-1133">Transmembrane helix</keyword>
<feature type="compositionally biased region" description="Acidic residues" evidence="5">
    <location>
        <begin position="340"/>
        <end position="350"/>
    </location>
</feature>
<evidence type="ECO:0000256" key="3">
    <source>
        <dbReference type="ARBA" id="ARBA00022968"/>
    </source>
</evidence>
<dbReference type="AlphaFoldDB" id="A0A1H9X5E9"/>
<dbReference type="PANTHER" id="PTHR33392:SF3">
    <property type="entry name" value="POLYISOPRENYL-TEICHOIC ACID--PEPTIDOGLYCAN TEICHOIC ACID TRANSFERASE TAGT"/>
    <property type="match status" value="1"/>
</dbReference>
<comment type="similarity">
    <text evidence="1">Belongs to the LytR/CpsA/Psr (LCP) family.</text>
</comment>
<accession>A0A1H9X5E9</accession>
<dbReference type="InterPro" id="IPR004474">
    <property type="entry name" value="LytR_CpsA_psr"/>
</dbReference>
<dbReference type="OrthoDB" id="27330at2"/>
<dbReference type="EMBL" id="FOGT01000025">
    <property type="protein sequence ID" value="SES41299.1"/>
    <property type="molecule type" value="Genomic_DNA"/>
</dbReference>
<feature type="transmembrane region" description="Helical" evidence="6">
    <location>
        <begin position="20"/>
        <end position="42"/>
    </location>
</feature>
<evidence type="ECO:0000256" key="4">
    <source>
        <dbReference type="ARBA" id="ARBA00022989"/>
    </source>
</evidence>